<evidence type="ECO:0000256" key="2">
    <source>
        <dbReference type="SAM" id="Phobius"/>
    </source>
</evidence>
<sequence length="230" mass="25576">MTLAKRMAISAFPWLMIDLDASREVWPNPIPDGDAMCNCSTAQSRRRQTGNLRSWSNSYELTAPVHRRKLRKWERKGERGSDSGRPTSRTGNQRYEGVRMPRHSTFSGPRVIESAGNDSGSLKKLASSKITAFGLKQRLSNSLAFITVLTTMSVASVIYLSTFSSNRRGSRPAGVEDPTGLRDLSRASSEASKAPTVWLSEELLHLPQVIARRRDSSKMYYAGLIERPSA</sequence>
<organism evidence="3 4">
    <name type="scientific">Aspergillus flavus</name>
    <dbReference type="NCBI Taxonomy" id="5059"/>
    <lineage>
        <taxon>Eukaryota</taxon>
        <taxon>Fungi</taxon>
        <taxon>Dikarya</taxon>
        <taxon>Ascomycota</taxon>
        <taxon>Pezizomycotina</taxon>
        <taxon>Eurotiomycetes</taxon>
        <taxon>Eurotiomycetidae</taxon>
        <taxon>Eurotiales</taxon>
        <taxon>Aspergillaceae</taxon>
        <taxon>Aspergillus</taxon>
        <taxon>Aspergillus subgen. Circumdati</taxon>
    </lineage>
</organism>
<feature type="region of interest" description="Disordered" evidence="1">
    <location>
        <begin position="165"/>
        <end position="188"/>
    </location>
</feature>
<dbReference type="EMBL" id="QQZZ01000174">
    <property type="protein sequence ID" value="RMZ38099.1"/>
    <property type="molecule type" value="Genomic_DNA"/>
</dbReference>
<dbReference type="AlphaFoldDB" id="A0AB74BUJ7"/>
<feature type="transmembrane region" description="Helical" evidence="2">
    <location>
        <begin position="143"/>
        <end position="162"/>
    </location>
</feature>
<accession>A0AB74BUJ7</accession>
<name>A0AB74BUJ7_ASPFL</name>
<evidence type="ECO:0000313" key="3">
    <source>
        <dbReference type="EMBL" id="RMZ38099.1"/>
    </source>
</evidence>
<keyword evidence="2" id="KW-1133">Transmembrane helix</keyword>
<gene>
    <name evidence="3" type="ORF">CA14_004589</name>
</gene>
<reference evidence="3 4" key="1">
    <citation type="submission" date="2018-07" db="EMBL/GenBank/DDBJ databases">
        <title>Identification of spontaneous genetic mutation associated with occurrence of a yellow conidial color mutant of Aspergillus flavus.</title>
        <authorList>
            <person name="Chang P.-K."/>
            <person name="Mack B.M."/>
            <person name="Scharfenstein L."/>
            <person name="Gilbert M.K."/>
        </authorList>
    </citation>
    <scope>NUCLEOTIDE SEQUENCE [LARGE SCALE GENOMIC DNA]</scope>
    <source>
        <strain evidence="3 4">CA14</strain>
    </source>
</reference>
<evidence type="ECO:0000313" key="4">
    <source>
        <dbReference type="Proteomes" id="UP000275480"/>
    </source>
</evidence>
<dbReference type="Proteomes" id="UP000275480">
    <property type="component" value="Unassembled WGS sequence"/>
</dbReference>
<comment type="caution">
    <text evidence="3">The sequence shown here is derived from an EMBL/GenBank/DDBJ whole genome shotgun (WGS) entry which is preliminary data.</text>
</comment>
<protein>
    <submittedName>
        <fullName evidence="3">Uncharacterized protein</fullName>
    </submittedName>
</protein>
<keyword evidence="2" id="KW-0812">Transmembrane</keyword>
<proteinExistence type="predicted"/>
<keyword evidence="2" id="KW-0472">Membrane</keyword>
<evidence type="ECO:0000256" key="1">
    <source>
        <dbReference type="SAM" id="MobiDB-lite"/>
    </source>
</evidence>
<feature type="region of interest" description="Disordered" evidence="1">
    <location>
        <begin position="70"/>
        <end position="120"/>
    </location>
</feature>
<feature type="compositionally biased region" description="Polar residues" evidence="1">
    <location>
        <begin position="84"/>
        <end position="93"/>
    </location>
</feature>